<accession>A0AAV2LDR7</accession>
<keyword evidence="2" id="KW-1185">Reference proteome</keyword>
<dbReference type="GO" id="GO:0008053">
    <property type="term" value="P:mitochondrial fusion"/>
    <property type="evidence" value="ECO:0007669"/>
    <property type="project" value="InterPro"/>
</dbReference>
<dbReference type="EMBL" id="OZ035845">
    <property type="protein sequence ID" value="CAL1600164.1"/>
    <property type="molecule type" value="Genomic_DNA"/>
</dbReference>
<evidence type="ECO:0000313" key="2">
    <source>
        <dbReference type="Proteomes" id="UP001497482"/>
    </source>
</evidence>
<dbReference type="InterPro" id="IPR019392">
    <property type="entry name" value="Miga"/>
</dbReference>
<sequence length="259" mass="29295">MSEPDDTKTQARKPTLLSSSVKKLHLKTTAILPQRPEETVQEHRLSKLLEKGFGHVEVALTSHVAFDIKDKSLQTALDTHQSICEEMEESIDPEPQLKAKGKKSYKHVMRCFRDSPEDLAKVKQGLDSEMGHAEKLFYESLKRAVVLVRERAEDADTLSTVTPLPSLKSQELDKAIASLTRKISSCDEKVESTEDQKRLQLELGQLTVRRNKLYSEDREEERDIQEVKDRAILSKGPDGFISLFYAISDQVSPVLAFGF</sequence>
<dbReference type="Proteomes" id="UP001497482">
    <property type="component" value="Chromosome 23"/>
</dbReference>
<gene>
    <name evidence="1" type="ORF">KC01_LOCUS28290</name>
</gene>
<dbReference type="Pfam" id="PF10265">
    <property type="entry name" value="Miga"/>
    <property type="match status" value="1"/>
</dbReference>
<name>A0AAV2LDR7_KNICA</name>
<evidence type="ECO:0000313" key="1">
    <source>
        <dbReference type="EMBL" id="CAL1600164.1"/>
    </source>
</evidence>
<reference evidence="1 2" key="1">
    <citation type="submission" date="2024-04" db="EMBL/GenBank/DDBJ databases">
        <authorList>
            <person name="Waldvogel A.-M."/>
            <person name="Schoenle A."/>
        </authorList>
    </citation>
    <scope>NUCLEOTIDE SEQUENCE [LARGE SCALE GENOMIC DNA]</scope>
</reference>
<dbReference type="AlphaFoldDB" id="A0AAV2LDR7"/>
<organism evidence="1 2">
    <name type="scientific">Knipowitschia caucasica</name>
    <name type="common">Caucasian dwarf goby</name>
    <name type="synonym">Pomatoschistus caucasicus</name>
    <dbReference type="NCBI Taxonomy" id="637954"/>
    <lineage>
        <taxon>Eukaryota</taxon>
        <taxon>Metazoa</taxon>
        <taxon>Chordata</taxon>
        <taxon>Craniata</taxon>
        <taxon>Vertebrata</taxon>
        <taxon>Euteleostomi</taxon>
        <taxon>Actinopterygii</taxon>
        <taxon>Neopterygii</taxon>
        <taxon>Teleostei</taxon>
        <taxon>Neoteleostei</taxon>
        <taxon>Acanthomorphata</taxon>
        <taxon>Gobiaria</taxon>
        <taxon>Gobiiformes</taxon>
        <taxon>Gobioidei</taxon>
        <taxon>Gobiidae</taxon>
        <taxon>Gobiinae</taxon>
        <taxon>Knipowitschia</taxon>
    </lineage>
</organism>
<protein>
    <submittedName>
        <fullName evidence="1">Uncharacterized protein</fullName>
    </submittedName>
</protein>
<proteinExistence type="predicted"/>